<dbReference type="PROSITE" id="PS50844">
    <property type="entry name" value="AFP_LIKE"/>
    <property type="match status" value="1"/>
</dbReference>
<feature type="domain" description="AFP-like" evidence="1">
    <location>
        <begin position="296"/>
        <end position="352"/>
    </location>
</feature>
<dbReference type="SUPFAM" id="SSF51569">
    <property type="entry name" value="Aldolase"/>
    <property type="match status" value="1"/>
</dbReference>
<accession>A0ABV6Z5B8</accession>
<dbReference type="Gene3D" id="3.90.1210.10">
    <property type="entry name" value="Antifreeze-like/N-acetylneuraminic acid synthase C-terminal domain"/>
    <property type="match status" value="1"/>
</dbReference>
<dbReference type="EMBL" id="JBHPBY010000560">
    <property type="protein sequence ID" value="MFC1853643.1"/>
    <property type="molecule type" value="Genomic_DNA"/>
</dbReference>
<dbReference type="InterPro" id="IPR051690">
    <property type="entry name" value="PseI-like"/>
</dbReference>
<keyword evidence="3" id="KW-1185">Reference proteome</keyword>
<protein>
    <submittedName>
        <fullName evidence="2">N-acetylneuraminate synthase family protein</fullName>
    </submittedName>
</protein>
<dbReference type="InterPro" id="IPR013132">
    <property type="entry name" value="PseI/NeuA/B-like_N"/>
</dbReference>
<dbReference type="Gene3D" id="3.20.20.70">
    <property type="entry name" value="Aldolase class I"/>
    <property type="match status" value="1"/>
</dbReference>
<dbReference type="InterPro" id="IPR036732">
    <property type="entry name" value="AFP_Neu5c_C_sf"/>
</dbReference>
<evidence type="ECO:0000313" key="2">
    <source>
        <dbReference type="EMBL" id="MFC1853643.1"/>
    </source>
</evidence>
<reference evidence="2 3" key="1">
    <citation type="submission" date="2024-09" db="EMBL/GenBank/DDBJ databases">
        <title>Laminarin stimulates single cell rates of sulfate reduction while oxygen inhibits transcriptomic activity in coastal marine sediment.</title>
        <authorList>
            <person name="Lindsay M."/>
            <person name="Orcutt B."/>
            <person name="Emerson D."/>
            <person name="Stepanauskas R."/>
            <person name="D'Angelo T."/>
        </authorList>
    </citation>
    <scope>NUCLEOTIDE SEQUENCE [LARGE SCALE GENOMIC DNA]</scope>
    <source>
        <strain evidence="2">SAG AM-311-K15</strain>
    </source>
</reference>
<dbReference type="SMART" id="SM00858">
    <property type="entry name" value="SAF"/>
    <property type="match status" value="1"/>
</dbReference>
<dbReference type="Proteomes" id="UP001594351">
    <property type="component" value="Unassembled WGS sequence"/>
</dbReference>
<evidence type="ECO:0000313" key="3">
    <source>
        <dbReference type="Proteomes" id="UP001594351"/>
    </source>
</evidence>
<comment type="caution">
    <text evidence="2">The sequence shown here is derived from an EMBL/GenBank/DDBJ whole genome shotgun (WGS) entry which is preliminary data.</text>
</comment>
<dbReference type="SUPFAM" id="SSF51269">
    <property type="entry name" value="AFP III-like domain"/>
    <property type="match status" value="1"/>
</dbReference>
<dbReference type="PANTHER" id="PTHR42966">
    <property type="entry name" value="N-ACETYLNEURAMINATE SYNTHASE"/>
    <property type="match status" value="1"/>
</dbReference>
<name>A0ABV6Z5B8_UNCC1</name>
<dbReference type="InterPro" id="IPR013974">
    <property type="entry name" value="SAF"/>
</dbReference>
<dbReference type="InterPro" id="IPR013785">
    <property type="entry name" value="Aldolase_TIM"/>
</dbReference>
<dbReference type="CDD" id="cd11615">
    <property type="entry name" value="SAF_NeuB_like"/>
    <property type="match status" value="1"/>
</dbReference>
<organism evidence="2 3">
    <name type="scientific">candidate division CSSED10-310 bacterium</name>
    <dbReference type="NCBI Taxonomy" id="2855610"/>
    <lineage>
        <taxon>Bacteria</taxon>
        <taxon>Bacteria division CSSED10-310</taxon>
    </lineage>
</organism>
<dbReference type="PANTHER" id="PTHR42966:SF1">
    <property type="entry name" value="SIALIC ACID SYNTHASE"/>
    <property type="match status" value="1"/>
</dbReference>
<gene>
    <name evidence="2" type="ORF">ACFL27_25960</name>
</gene>
<dbReference type="Pfam" id="PF08666">
    <property type="entry name" value="SAF"/>
    <property type="match status" value="1"/>
</dbReference>
<sequence length="352" mass="39822">MTNKTITLDGQIIGAEHPVFLIAEISSNHARDKSVVKKLIDATAETGFDAVKFQTYDPLEVFSGKITTTGLKIDHMYGHRPWWEVTRDHILMPREWFGEMFSYARERNLQVFSTVHSARDAEFVMQFNPPAFKVASLDVTYFDFLADLATFGKPIILSTGMHYLGEIEEAVHTIIHSGNDQVALLHCVSIYPPKPEEGNLNNIPMLQKAFELPVGLSDHHPDNFMDIAAVAMGACIIEKHITLDRNMKGPDHPFALDAEGMRNLVENVRNTEKSLGSYKRVLSKAELTSRTITRRSFVARKDIDKAEIFTPENLKLTRPGTGIHPKYKNQLLGRRAAVFIEKEEIISWEMVD</sequence>
<dbReference type="InterPro" id="IPR006190">
    <property type="entry name" value="SAF_AFP_Neu5Ac"/>
</dbReference>
<evidence type="ECO:0000259" key="1">
    <source>
        <dbReference type="PROSITE" id="PS50844"/>
    </source>
</evidence>
<dbReference type="Pfam" id="PF03102">
    <property type="entry name" value="NeuB"/>
    <property type="match status" value="1"/>
</dbReference>
<proteinExistence type="predicted"/>
<dbReference type="InterPro" id="IPR057736">
    <property type="entry name" value="SAF_PseI/NeuA/NeuB"/>
</dbReference>